<accession>A0A8S2G9Z7</accession>
<evidence type="ECO:0000313" key="1">
    <source>
        <dbReference type="EMBL" id="CAF1662737.1"/>
    </source>
</evidence>
<dbReference type="Gene3D" id="3.20.20.80">
    <property type="entry name" value="Glycosidases"/>
    <property type="match status" value="1"/>
</dbReference>
<dbReference type="InterPro" id="IPR017853">
    <property type="entry name" value="GH"/>
</dbReference>
<organism evidence="1 3">
    <name type="scientific">Didymodactylos carnosus</name>
    <dbReference type="NCBI Taxonomy" id="1234261"/>
    <lineage>
        <taxon>Eukaryota</taxon>
        <taxon>Metazoa</taxon>
        <taxon>Spiralia</taxon>
        <taxon>Gnathifera</taxon>
        <taxon>Rotifera</taxon>
        <taxon>Eurotatoria</taxon>
        <taxon>Bdelloidea</taxon>
        <taxon>Philodinida</taxon>
        <taxon>Philodinidae</taxon>
        <taxon>Didymodactylos</taxon>
    </lineage>
</organism>
<reference evidence="1" key="1">
    <citation type="submission" date="2021-02" db="EMBL/GenBank/DDBJ databases">
        <authorList>
            <person name="Nowell W R."/>
        </authorList>
    </citation>
    <scope>NUCLEOTIDE SEQUENCE</scope>
</reference>
<evidence type="ECO:0000313" key="3">
    <source>
        <dbReference type="Proteomes" id="UP000677228"/>
    </source>
</evidence>
<dbReference type="EMBL" id="CAJNOK010070871">
    <property type="protein sequence ID" value="CAF1662737.1"/>
    <property type="molecule type" value="Genomic_DNA"/>
</dbReference>
<dbReference type="Proteomes" id="UP000682733">
    <property type="component" value="Unassembled WGS sequence"/>
</dbReference>
<name>A0A8S2G9Z7_9BILA</name>
<dbReference type="EMBL" id="CAJOBA010101914">
    <property type="protein sequence ID" value="CAF4523082.1"/>
    <property type="molecule type" value="Genomic_DNA"/>
</dbReference>
<gene>
    <name evidence="1" type="ORF">OVA965_LOCUS45361</name>
    <name evidence="2" type="ORF">TMI583_LOCUS48795</name>
</gene>
<dbReference type="SUPFAM" id="SSF51445">
    <property type="entry name" value="(Trans)glycosidases"/>
    <property type="match status" value="1"/>
</dbReference>
<feature type="non-terminal residue" evidence="1">
    <location>
        <position position="82"/>
    </location>
</feature>
<comment type="caution">
    <text evidence="1">The sequence shown here is derived from an EMBL/GenBank/DDBJ whole genome shotgun (WGS) entry which is preliminary data.</text>
</comment>
<sequence>YQHYDPKYDVWPARKYVGDSIRYLVQEFHIDGLRFDSAKQIQHFEFLTTIVKQTKEIAGEKPFYCVSEYLPDDPIVTIDRGG</sequence>
<dbReference type="Proteomes" id="UP000677228">
    <property type="component" value="Unassembled WGS sequence"/>
</dbReference>
<protein>
    <submittedName>
        <fullName evidence="1">Uncharacterized protein</fullName>
    </submittedName>
</protein>
<evidence type="ECO:0000313" key="2">
    <source>
        <dbReference type="EMBL" id="CAF4523082.1"/>
    </source>
</evidence>
<dbReference type="AlphaFoldDB" id="A0A8S2G9Z7"/>
<proteinExistence type="predicted"/>